<keyword evidence="1" id="KW-0732">Signal</keyword>
<organism evidence="2 3">
    <name type="scientific">Kutzneria chonburiensis</name>
    <dbReference type="NCBI Taxonomy" id="1483604"/>
    <lineage>
        <taxon>Bacteria</taxon>
        <taxon>Bacillati</taxon>
        <taxon>Actinomycetota</taxon>
        <taxon>Actinomycetes</taxon>
        <taxon>Pseudonocardiales</taxon>
        <taxon>Pseudonocardiaceae</taxon>
        <taxon>Kutzneria</taxon>
    </lineage>
</organism>
<accession>A0ABV6MRA8</accession>
<feature type="signal peptide" evidence="1">
    <location>
        <begin position="1"/>
        <end position="32"/>
    </location>
</feature>
<evidence type="ECO:0000256" key="1">
    <source>
        <dbReference type="SAM" id="SignalP"/>
    </source>
</evidence>
<reference evidence="2 3" key="1">
    <citation type="submission" date="2024-09" db="EMBL/GenBank/DDBJ databases">
        <authorList>
            <person name="Sun Q."/>
            <person name="Mori K."/>
        </authorList>
    </citation>
    <scope>NUCLEOTIDE SEQUENCE [LARGE SCALE GENOMIC DNA]</scope>
    <source>
        <strain evidence="2 3">TBRC 1432</strain>
    </source>
</reference>
<sequence length="156" mass="16135">MRPLVRTLAPAAVAVLAMTGAAVIADTGTASAAGWGCSGSEVSDSPYPVKTPSGAIFSYVHLYWDGSTGRNCAVNVKTGALYGTPSLTEVALRECSGDTPSPHCDQINVAGDNKVYSYYAGPVSVPGAGHCIMVEAWTLDANRDNQALLDLGPFHC</sequence>
<dbReference type="EMBL" id="JBHLUD010000004">
    <property type="protein sequence ID" value="MFC0542714.1"/>
    <property type="molecule type" value="Genomic_DNA"/>
</dbReference>
<feature type="chain" id="PRO_5046790899" description="Spore-associated protein" evidence="1">
    <location>
        <begin position="33"/>
        <end position="156"/>
    </location>
</feature>
<dbReference type="RefSeq" id="WP_273941129.1">
    <property type="nucleotide sequence ID" value="NZ_CP097263.1"/>
</dbReference>
<protein>
    <recommendedName>
        <fullName evidence="4">Spore-associated protein</fullName>
    </recommendedName>
</protein>
<name>A0ABV6MRA8_9PSEU</name>
<keyword evidence="3" id="KW-1185">Reference proteome</keyword>
<evidence type="ECO:0000313" key="3">
    <source>
        <dbReference type="Proteomes" id="UP001589810"/>
    </source>
</evidence>
<gene>
    <name evidence="2" type="ORF">ACFFH7_14550</name>
</gene>
<evidence type="ECO:0008006" key="4">
    <source>
        <dbReference type="Google" id="ProtNLM"/>
    </source>
</evidence>
<comment type="caution">
    <text evidence="2">The sequence shown here is derived from an EMBL/GenBank/DDBJ whole genome shotgun (WGS) entry which is preliminary data.</text>
</comment>
<dbReference type="Proteomes" id="UP001589810">
    <property type="component" value="Unassembled WGS sequence"/>
</dbReference>
<evidence type="ECO:0000313" key="2">
    <source>
        <dbReference type="EMBL" id="MFC0542714.1"/>
    </source>
</evidence>
<proteinExistence type="predicted"/>